<sequence length="388" mass="44611">MKSYLEPNDLKKVLIAYRLALNEGQGQVRLVKKDLIKAFRVVHKGISEERLNEWIRSTWVYLEAAPVISTIAKVRKPKFSDITLTVTEFMSLSCNTTERMPGLQAAMKSIKAKIEIEKQPLIKLRGSLSSNYLFNLPEVQKTVDAESTLPKAKLQETDGTFLHSELKKASKHKNSPSTTFLASLNQQDLKHHLLSTHRVLDQESSRRDLTQRLRSSLRRRLSIVEAESMAKTLAEKERAEEQRKKYAKYLMPQSERLKERIIGGKSVLIKKGILMLRPPVIKRVESQFDVETQDDTKDECDLCTLFDKPIVPPKHRKSHSDLTTFVPKKSLVGRNMSSKQSYDITEHSRPSSGLGLMELIQKRKEVKQSLRDDNHLYLQLSISKNYRF</sequence>
<dbReference type="AlphaFoldDB" id="A0A8J8NDW7"/>
<keyword evidence="2" id="KW-1185">Reference proteome</keyword>
<organism evidence="1 2">
    <name type="scientific">Halteria grandinella</name>
    <dbReference type="NCBI Taxonomy" id="5974"/>
    <lineage>
        <taxon>Eukaryota</taxon>
        <taxon>Sar</taxon>
        <taxon>Alveolata</taxon>
        <taxon>Ciliophora</taxon>
        <taxon>Intramacronucleata</taxon>
        <taxon>Spirotrichea</taxon>
        <taxon>Stichotrichia</taxon>
        <taxon>Sporadotrichida</taxon>
        <taxon>Halteriidae</taxon>
        <taxon>Halteria</taxon>
    </lineage>
</organism>
<dbReference type="EMBL" id="RRYP01021579">
    <property type="protein sequence ID" value="TNV72625.1"/>
    <property type="molecule type" value="Genomic_DNA"/>
</dbReference>
<comment type="caution">
    <text evidence="1">The sequence shown here is derived from an EMBL/GenBank/DDBJ whole genome shotgun (WGS) entry which is preliminary data.</text>
</comment>
<name>A0A8J8NDW7_HALGN</name>
<accession>A0A8J8NDW7</accession>
<gene>
    <name evidence="1" type="ORF">FGO68_gene7574</name>
</gene>
<protein>
    <submittedName>
        <fullName evidence="1">Uncharacterized protein</fullName>
    </submittedName>
</protein>
<reference evidence="1" key="1">
    <citation type="submission" date="2019-06" db="EMBL/GenBank/DDBJ databases">
        <authorList>
            <person name="Zheng W."/>
        </authorList>
    </citation>
    <scope>NUCLEOTIDE SEQUENCE</scope>
    <source>
        <strain evidence="1">QDHG01</strain>
    </source>
</reference>
<dbReference type="Proteomes" id="UP000785679">
    <property type="component" value="Unassembled WGS sequence"/>
</dbReference>
<proteinExistence type="predicted"/>
<evidence type="ECO:0000313" key="1">
    <source>
        <dbReference type="EMBL" id="TNV72625.1"/>
    </source>
</evidence>
<evidence type="ECO:0000313" key="2">
    <source>
        <dbReference type="Proteomes" id="UP000785679"/>
    </source>
</evidence>